<evidence type="ECO:0000313" key="1">
    <source>
        <dbReference type="EMBL" id="KAJ6257006.1"/>
    </source>
</evidence>
<accession>A0AAD6NF19</accession>
<organism evidence="1 2">
    <name type="scientific">Drechslerella dactyloides</name>
    <name type="common">Nematode-trapping fungus</name>
    <name type="synonym">Arthrobotrys dactyloides</name>
    <dbReference type="NCBI Taxonomy" id="74499"/>
    <lineage>
        <taxon>Eukaryota</taxon>
        <taxon>Fungi</taxon>
        <taxon>Dikarya</taxon>
        <taxon>Ascomycota</taxon>
        <taxon>Pezizomycotina</taxon>
        <taxon>Orbiliomycetes</taxon>
        <taxon>Orbiliales</taxon>
        <taxon>Orbiliaceae</taxon>
        <taxon>Drechslerella</taxon>
    </lineage>
</organism>
<dbReference type="EMBL" id="JAQGDS010000011">
    <property type="protein sequence ID" value="KAJ6257006.1"/>
    <property type="molecule type" value="Genomic_DNA"/>
</dbReference>
<sequence>MLHGIFSSSYTVNWSSNSFSRLSLIASLFSPSNHGRAYTGPHSPFQIGSPFSFIHANFLS</sequence>
<protein>
    <submittedName>
        <fullName evidence="1">Uncharacterized protein</fullName>
    </submittedName>
</protein>
<keyword evidence="2" id="KW-1185">Reference proteome</keyword>
<dbReference type="Proteomes" id="UP001221413">
    <property type="component" value="Unassembled WGS sequence"/>
</dbReference>
<comment type="caution">
    <text evidence="1">The sequence shown here is derived from an EMBL/GenBank/DDBJ whole genome shotgun (WGS) entry which is preliminary data.</text>
</comment>
<dbReference type="AlphaFoldDB" id="A0AAD6NF19"/>
<reference evidence="1" key="1">
    <citation type="submission" date="2023-01" db="EMBL/GenBank/DDBJ databases">
        <title>The chitinases involved in constricting ring structure development in the nematode-trapping fungus Drechslerella dactyloides.</title>
        <authorList>
            <person name="Wang R."/>
            <person name="Zhang L."/>
            <person name="Tang P."/>
            <person name="Li S."/>
            <person name="Liang L."/>
        </authorList>
    </citation>
    <scope>NUCLEOTIDE SEQUENCE</scope>
    <source>
        <strain evidence="1">YMF1.00031</strain>
    </source>
</reference>
<name>A0AAD6NF19_DREDA</name>
<proteinExistence type="predicted"/>
<evidence type="ECO:0000313" key="2">
    <source>
        <dbReference type="Proteomes" id="UP001221413"/>
    </source>
</evidence>
<gene>
    <name evidence="1" type="ORF">Dda_7889</name>
</gene>